<reference evidence="2 3" key="1">
    <citation type="journal article" date="2020" name="ISME J.">
        <title>Uncovering the hidden diversity of litter-decomposition mechanisms in mushroom-forming fungi.</title>
        <authorList>
            <person name="Floudas D."/>
            <person name="Bentzer J."/>
            <person name="Ahren D."/>
            <person name="Johansson T."/>
            <person name="Persson P."/>
            <person name="Tunlid A."/>
        </authorList>
    </citation>
    <scope>NUCLEOTIDE SEQUENCE [LARGE SCALE GENOMIC DNA]</scope>
    <source>
        <strain evidence="2 3">CBS 406.79</strain>
    </source>
</reference>
<name>A0A8H5M7T1_9AGAR</name>
<keyword evidence="3" id="KW-1185">Reference proteome</keyword>
<proteinExistence type="predicted"/>
<organism evidence="2 3">
    <name type="scientific">Collybiopsis confluens</name>
    <dbReference type="NCBI Taxonomy" id="2823264"/>
    <lineage>
        <taxon>Eukaryota</taxon>
        <taxon>Fungi</taxon>
        <taxon>Dikarya</taxon>
        <taxon>Basidiomycota</taxon>
        <taxon>Agaricomycotina</taxon>
        <taxon>Agaricomycetes</taxon>
        <taxon>Agaricomycetidae</taxon>
        <taxon>Agaricales</taxon>
        <taxon>Marasmiineae</taxon>
        <taxon>Omphalotaceae</taxon>
        <taxon>Collybiopsis</taxon>
    </lineage>
</organism>
<dbReference type="OrthoDB" id="3228420at2759"/>
<dbReference type="EMBL" id="JAACJN010000045">
    <property type="protein sequence ID" value="KAF5384053.1"/>
    <property type="molecule type" value="Genomic_DNA"/>
</dbReference>
<evidence type="ECO:0000313" key="3">
    <source>
        <dbReference type="Proteomes" id="UP000518752"/>
    </source>
</evidence>
<dbReference type="AlphaFoldDB" id="A0A8H5M7T1"/>
<feature type="region of interest" description="Disordered" evidence="1">
    <location>
        <begin position="20"/>
        <end position="162"/>
    </location>
</feature>
<dbReference type="Proteomes" id="UP000518752">
    <property type="component" value="Unassembled WGS sequence"/>
</dbReference>
<comment type="caution">
    <text evidence="2">The sequence shown here is derived from an EMBL/GenBank/DDBJ whole genome shotgun (WGS) entry which is preliminary data.</text>
</comment>
<protein>
    <submittedName>
        <fullName evidence="2">Uncharacterized protein</fullName>
    </submittedName>
</protein>
<feature type="compositionally biased region" description="Low complexity" evidence="1">
    <location>
        <begin position="62"/>
        <end position="75"/>
    </location>
</feature>
<feature type="compositionally biased region" description="Basic and acidic residues" evidence="1">
    <location>
        <begin position="95"/>
        <end position="138"/>
    </location>
</feature>
<gene>
    <name evidence="2" type="ORF">D9757_006963</name>
</gene>
<evidence type="ECO:0000313" key="2">
    <source>
        <dbReference type="EMBL" id="KAF5384053.1"/>
    </source>
</evidence>
<accession>A0A8H5M7T1</accession>
<evidence type="ECO:0000256" key="1">
    <source>
        <dbReference type="SAM" id="MobiDB-lite"/>
    </source>
</evidence>
<sequence length="162" mass="17764">MVEAVKTSTATATVVTAAALSQHPPAVKVGGRRLSVSSRPHKPHVSIPSEKEPSSPAEDSDSTPSRSDSASPSVPFDDYPRPSDPSQHQNQNQHQEQEQEHRGHREHRDDVPPHRKDKKHGPESEVQNRKEDTMPTRDHHGHRHGQGGGARRIVQPAGKVGL</sequence>